<name>A0A6A4GUB7_9AGAR</name>
<proteinExistence type="predicted"/>
<evidence type="ECO:0000313" key="3">
    <source>
        <dbReference type="Proteomes" id="UP000799118"/>
    </source>
</evidence>
<feature type="compositionally biased region" description="Basic and acidic residues" evidence="1">
    <location>
        <begin position="128"/>
        <end position="141"/>
    </location>
</feature>
<accession>A0A6A4GUB7</accession>
<keyword evidence="3" id="KW-1185">Reference proteome</keyword>
<dbReference type="AlphaFoldDB" id="A0A6A4GUB7"/>
<reference evidence="2" key="1">
    <citation type="journal article" date="2019" name="Environ. Microbiol.">
        <title>Fungal ecological strategies reflected in gene transcription - a case study of two litter decomposers.</title>
        <authorList>
            <person name="Barbi F."/>
            <person name="Kohler A."/>
            <person name="Barry K."/>
            <person name="Baskaran P."/>
            <person name="Daum C."/>
            <person name="Fauchery L."/>
            <person name="Ihrmark K."/>
            <person name="Kuo A."/>
            <person name="LaButti K."/>
            <person name="Lipzen A."/>
            <person name="Morin E."/>
            <person name="Grigoriev I.V."/>
            <person name="Henrissat B."/>
            <person name="Lindahl B."/>
            <person name="Martin F."/>
        </authorList>
    </citation>
    <scope>NUCLEOTIDE SEQUENCE</scope>
    <source>
        <strain evidence="2">JB14</strain>
    </source>
</reference>
<dbReference type="OrthoDB" id="193931at2759"/>
<sequence>MTRQPLPTPPPLLPPLPPLPLLTAPKMADPALQVELDDIAEHVNRLSLRDLGGNAPAESKIGRDLQTQLSLRLTHQQEHFQSPNSVCRRAVSTVERAAVNEGSNNGVVGKNLVVAYSDNHNKVAIGANDDKKGKKEKDRKIRPPPLEMPPLNHKRSTISALGSPIALSPLMNTSSTQGGIASPVMREYNPCAYPQKSEMEQPVSESIRMIEENWPPSTTYQILLSAPSTSTNPTWDREEMVRAEFRRNTTDALASPDTDIIAFWSYPSLAPIPSSAQHGQRSLETIRELFELSPRKSNLKMGNFFMNSEPMSRSIVYKAGW</sequence>
<evidence type="ECO:0000313" key="2">
    <source>
        <dbReference type="EMBL" id="KAE9388724.1"/>
    </source>
</evidence>
<protein>
    <submittedName>
        <fullName evidence="2">Uncharacterized protein</fullName>
    </submittedName>
</protein>
<dbReference type="EMBL" id="ML769730">
    <property type="protein sequence ID" value="KAE9388724.1"/>
    <property type="molecule type" value="Genomic_DNA"/>
</dbReference>
<feature type="region of interest" description="Disordered" evidence="1">
    <location>
        <begin position="123"/>
        <end position="153"/>
    </location>
</feature>
<evidence type="ECO:0000256" key="1">
    <source>
        <dbReference type="SAM" id="MobiDB-lite"/>
    </source>
</evidence>
<gene>
    <name evidence="2" type="ORF">BT96DRAFT_1003940</name>
</gene>
<organism evidence="2 3">
    <name type="scientific">Gymnopus androsaceus JB14</name>
    <dbReference type="NCBI Taxonomy" id="1447944"/>
    <lineage>
        <taxon>Eukaryota</taxon>
        <taxon>Fungi</taxon>
        <taxon>Dikarya</taxon>
        <taxon>Basidiomycota</taxon>
        <taxon>Agaricomycotina</taxon>
        <taxon>Agaricomycetes</taxon>
        <taxon>Agaricomycetidae</taxon>
        <taxon>Agaricales</taxon>
        <taxon>Marasmiineae</taxon>
        <taxon>Omphalotaceae</taxon>
        <taxon>Gymnopus</taxon>
    </lineage>
</organism>
<dbReference type="Proteomes" id="UP000799118">
    <property type="component" value="Unassembled WGS sequence"/>
</dbReference>